<reference evidence="6 7" key="1">
    <citation type="submission" date="2018-11" db="EMBL/GenBank/DDBJ databases">
        <title>Genomic analyses of the natural microbiome of Caenorhabditis elegans.</title>
        <authorList>
            <person name="Samuel B."/>
        </authorList>
    </citation>
    <scope>NUCLEOTIDE SEQUENCE [LARGE SCALE GENOMIC DNA]</scope>
    <source>
        <strain evidence="6 7">BIGb0473</strain>
    </source>
</reference>
<dbReference type="AlphaFoldDB" id="A0A9X8HJJ7"/>
<dbReference type="InterPro" id="IPR039420">
    <property type="entry name" value="WalR-like"/>
</dbReference>
<dbReference type="EMBL" id="RJUR01000014">
    <property type="protein sequence ID" value="ROQ49215.1"/>
    <property type="molecule type" value="Genomic_DNA"/>
</dbReference>
<dbReference type="RefSeq" id="WP_043861102.1">
    <property type="nucleotide sequence ID" value="NZ_LKGZ01000001.1"/>
</dbReference>
<dbReference type="Gene3D" id="3.40.50.2300">
    <property type="match status" value="1"/>
</dbReference>
<evidence type="ECO:0000259" key="5">
    <source>
        <dbReference type="PROSITE" id="PS50110"/>
    </source>
</evidence>
<dbReference type="InterPro" id="IPR058245">
    <property type="entry name" value="NreC/VraR/RcsB-like_REC"/>
</dbReference>
<comment type="caution">
    <text evidence="6">The sequence shown here is derived from an EMBL/GenBank/DDBJ whole genome shotgun (WGS) entry which is preliminary data.</text>
</comment>
<evidence type="ECO:0000256" key="2">
    <source>
        <dbReference type="ARBA" id="ARBA00023125"/>
    </source>
</evidence>
<keyword evidence="2" id="KW-0238">DNA-binding</keyword>
<feature type="domain" description="HTH luxR-type" evidence="4">
    <location>
        <begin position="147"/>
        <end position="212"/>
    </location>
</feature>
<accession>A0A9X8HJJ7</accession>
<dbReference type="OrthoDB" id="4313922at2"/>
<evidence type="ECO:0000256" key="3">
    <source>
        <dbReference type="PROSITE-ProRule" id="PRU00169"/>
    </source>
</evidence>
<protein>
    <submittedName>
        <fullName evidence="6">LuxR family two component transcriptional regulator</fullName>
    </submittedName>
</protein>
<dbReference type="CDD" id="cd17535">
    <property type="entry name" value="REC_NarL-like"/>
    <property type="match status" value="1"/>
</dbReference>
<dbReference type="SMART" id="SM00448">
    <property type="entry name" value="REC"/>
    <property type="match status" value="1"/>
</dbReference>
<proteinExistence type="predicted"/>
<gene>
    <name evidence="6" type="ORF">EDF85_3530</name>
</gene>
<dbReference type="GeneID" id="87480649"/>
<feature type="domain" description="Response regulatory" evidence="5">
    <location>
        <begin position="5"/>
        <end position="125"/>
    </location>
</feature>
<dbReference type="Pfam" id="PF00196">
    <property type="entry name" value="GerE"/>
    <property type="match status" value="1"/>
</dbReference>
<evidence type="ECO:0000256" key="1">
    <source>
        <dbReference type="ARBA" id="ARBA00022553"/>
    </source>
</evidence>
<feature type="modified residue" description="4-aspartylphosphate" evidence="3">
    <location>
        <position position="56"/>
    </location>
</feature>
<name>A0A9X8HJJ7_PSEPU</name>
<organism evidence="6 7">
    <name type="scientific">Pseudomonas putida</name>
    <name type="common">Arthrobacter siderocapsulatus</name>
    <dbReference type="NCBI Taxonomy" id="303"/>
    <lineage>
        <taxon>Bacteria</taxon>
        <taxon>Pseudomonadati</taxon>
        <taxon>Pseudomonadota</taxon>
        <taxon>Gammaproteobacteria</taxon>
        <taxon>Pseudomonadales</taxon>
        <taxon>Pseudomonadaceae</taxon>
        <taxon>Pseudomonas</taxon>
    </lineage>
</organism>
<dbReference type="Proteomes" id="UP000269115">
    <property type="component" value="Unassembled WGS sequence"/>
</dbReference>
<dbReference type="PANTHER" id="PTHR43214">
    <property type="entry name" value="TWO-COMPONENT RESPONSE REGULATOR"/>
    <property type="match status" value="1"/>
</dbReference>
<dbReference type="SMART" id="SM00421">
    <property type="entry name" value="HTH_LUXR"/>
    <property type="match status" value="1"/>
</dbReference>
<keyword evidence="1 3" id="KW-0597">Phosphoprotein</keyword>
<dbReference type="PANTHER" id="PTHR43214:SF17">
    <property type="entry name" value="TRANSCRIPTIONAL REGULATORY PROTEIN RCSB"/>
    <property type="match status" value="1"/>
</dbReference>
<dbReference type="SUPFAM" id="SSF46894">
    <property type="entry name" value="C-terminal effector domain of the bipartite response regulators"/>
    <property type="match status" value="1"/>
</dbReference>
<evidence type="ECO:0000259" key="4">
    <source>
        <dbReference type="PROSITE" id="PS50043"/>
    </source>
</evidence>
<dbReference type="CDD" id="cd06170">
    <property type="entry name" value="LuxR_C_like"/>
    <property type="match status" value="1"/>
</dbReference>
<dbReference type="Gene3D" id="1.10.10.10">
    <property type="entry name" value="Winged helix-like DNA-binding domain superfamily/Winged helix DNA-binding domain"/>
    <property type="match status" value="1"/>
</dbReference>
<dbReference type="InterPro" id="IPR001789">
    <property type="entry name" value="Sig_transdc_resp-reg_receiver"/>
</dbReference>
<dbReference type="InterPro" id="IPR000792">
    <property type="entry name" value="Tscrpt_reg_LuxR_C"/>
</dbReference>
<dbReference type="InterPro" id="IPR011006">
    <property type="entry name" value="CheY-like_superfamily"/>
</dbReference>
<evidence type="ECO:0000313" key="7">
    <source>
        <dbReference type="Proteomes" id="UP000269115"/>
    </source>
</evidence>
<dbReference type="SUPFAM" id="SSF52172">
    <property type="entry name" value="CheY-like"/>
    <property type="match status" value="1"/>
</dbReference>
<dbReference type="InterPro" id="IPR036388">
    <property type="entry name" value="WH-like_DNA-bd_sf"/>
</dbReference>
<dbReference type="InterPro" id="IPR016032">
    <property type="entry name" value="Sig_transdc_resp-reg_C-effctor"/>
</dbReference>
<evidence type="ECO:0000313" key="6">
    <source>
        <dbReference type="EMBL" id="ROQ49215.1"/>
    </source>
</evidence>
<dbReference type="PRINTS" id="PR00038">
    <property type="entry name" value="HTHLUXR"/>
</dbReference>
<sequence>MHKITVVIADDHPIVLFGVRELIKSDPRFEVVGEAGSSTELINVLHDKQPQILITDYNMPESSQYGDGLRLITYLTRNFPALRVLVLTMVSNSLILTRLYNLGVAGVIDKRTVNEELLRALEALSQNRIYKLAPANRNSVIDNGYQIDERMASLSTREVEILRLFVAGMSLRDIAINQNRSPKTISTQKIAAMRKLDVRSDQELISYCLEANLFQ</sequence>
<dbReference type="GO" id="GO:0006355">
    <property type="term" value="P:regulation of DNA-templated transcription"/>
    <property type="evidence" value="ECO:0007669"/>
    <property type="project" value="InterPro"/>
</dbReference>
<dbReference type="GO" id="GO:0000160">
    <property type="term" value="P:phosphorelay signal transduction system"/>
    <property type="evidence" value="ECO:0007669"/>
    <property type="project" value="InterPro"/>
</dbReference>
<dbReference type="PROSITE" id="PS50110">
    <property type="entry name" value="RESPONSE_REGULATORY"/>
    <property type="match status" value="1"/>
</dbReference>
<dbReference type="GO" id="GO:0003677">
    <property type="term" value="F:DNA binding"/>
    <property type="evidence" value="ECO:0007669"/>
    <property type="project" value="UniProtKB-KW"/>
</dbReference>
<dbReference type="PROSITE" id="PS50043">
    <property type="entry name" value="HTH_LUXR_2"/>
    <property type="match status" value="1"/>
</dbReference>
<dbReference type="Pfam" id="PF00072">
    <property type="entry name" value="Response_reg"/>
    <property type="match status" value="1"/>
</dbReference>